<evidence type="ECO:0000256" key="6">
    <source>
        <dbReference type="ARBA" id="ARBA00022741"/>
    </source>
</evidence>
<dbReference type="GO" id="GO:0004672">
    <property type="term" value="F:protein kinase activity"/>
    <property type="evidence" value="ECO:0007669"/>
    <property type="project" value="InterPro"/>
</dbReference>
<dbReference type="SUPFAM" id="SSF56112">
    <property type="entry name" value="Protein kinase-like (PK-like)"/>
    <property type="match status" value="1"/>
</dbReference>
<evidence type="ECO:0000256" key="2">
    <source>
        <dbReference type="ARBA" id="ARBA00004251"/>
    </source>
</evidence>
<dbReference type="SUPFAM" id="SSF55073">
    <property type="entry name" value="Nucleotide cyclase"/>
    <property type="match status" value="1"/>
</dbReference>
<dbReference type="RefSeq" id="XP_002423972.1">
    <property type="nucleotide sequence ID" value="XM_002423927.1"/>
</dbReference>
<comment type="subcellular location">
    <subcellularLocation>
        <location evidence="2">Cell membrane</location>
        <topology evidence="2">Single-pass type I membrane protein</topology>
    </subcellularLocation>
</comment>
<dbReference type="FunFam" id="3.40.50.2300:FF:000265">
    <property type="entry name" value="Guanylate cyclase"/>
    <property type="match status" value="1"/>
</dbReference>
<keyword evidence="7" id="KW-1133">Transmembrane helix</keyword>
<evidence type="ECO:0000256" key="5">
    <source>
        <dbReference type="ARBA" id="ARBA00022729"/>
    </source>
</evidence>
<dbReference type="GO" id="GO:0004383">
    <property type="term" value="F:guanylate cyclase activity"/>
    <property type="evidence" value="ECO:0007669"/>
    <property type="project" value="UniProtKB-EC"/>
</dbReference>
<feature type="chain" id="PRO_5011412470" description="Guanylate cyclase" evidence="17">
    <location>
        <begin position="18"/>
        <end position="1153"/>
    </location>
</feature>
<keyword evidence="20" id="KW-0808">Transferase</keyword>
<evidence type="ECO:0000256" key="17">
    <source>
        <dbReference type="SAM" id="SignalP"/>
    </source>
</evidence>
<dbReference type="GO" id="GO:0005886">
    <property type="term" value="C:plasma membrane"/>
    <property type="evidence" value="ECO:0007669"/>
    <property type="project" value="UniProtKB-SubCell"/>
</dbReference>
<dbReference type="FunFam" id="3.30.70.1230:FF:000004">
    <property type="entry name" value="Guanylate cyclase"/>
    <property type="match status" value="1"/>
</dbReference>
<evidence type="ECO:0000256" key="13">
    <source>
        <dbReference type="ARBA" id="ARBA00023293"/>
    </source>
</evidence>
<evidence type="ECO:0000259" key="18">
    <source>
        <dbReference type="PROSITE" id="PS50011"/>
    </source>
</evidence>
<dbReference type="EnsemblMetazoa" id="PHUM100000-RA">
    <property type="protein sequence ID" value="PHUM100000-PA"/>
    <property type="gene ID" value="PHUM100000"/>
</dbReference>
<dbReference type="PANTHER" id="PTHR11920">
    <property type="entry name" value="GUANYLYL CYCLASE"/>
    <property type="match status" value="1"/>
</dbReference>
<dbReference type="HOGENOM" id="CLU_001072_1_2_1"/>
<dbReference type="Gene3D" id="3.30.70.1230">
    <property type="entry name" value="Nucleotide cyclase"/>
    <property type="match status" value="1"/>
</dbReference>
<evidence type="ECO:0000256" key="11">
    <source>
        <dbReference type="ARBA" id="ARBA00023180"/>
    </source>
</evidence>
<evidence type="ECO:0000256" key="12">
    <source>
        <dbReference type="ARBA" id="ARBA00023239"/>
    </source>
</evidence>
<dbReference type="OrthoDB" id="1890790at2759"/>
<evidence type="ECO:0000256" key="10">
    <source>
        <dbReference type="ARBA" id="ARBA00023170"/>
    </source>
</evidence>
<dbReference type="InterPro" id="IPR029787">
    <property type="entry name" value="Nucleotide_cyclase"/>
</dbReference>
<dbReference type="Pfam" id="PF00211">
    <property type="entry name" value="Guanylate_cyc"/>
    <property type="match status" value="1"/>
</dbReference>
<dbReference type="VEuPathDB" id="VectorBase:PHUM100000"/>
<feature type="region of interest" description="Disordered" evidence="16">
    <location>
        <begin position="1133"/>
        <end position="1153"/>
    </location>
</feature>
<reference evidence="20" key="2">
    <citation type="submission" date="2007-04" db="EMBL/GenBank/DDBJ databases">
        <title>The genome of the human body louse.</title>
        <authorList>
            <consortium name="The Human Body Louse Genome Consortium"/>
            <person name="Kirkness E."/>
            <person name="Walenz B."/>
            <person name="Hass B."/>
            <person name="Bruggner R."/>
            <person name="Strausberg R."/>
        </authorList>
    </citation>
    <scope>NUCLEOTIDE SEQUENCE</scope>
    <source>
        <strain evidence="20">USDA</strain>
    </source>
</reference>
<dbReference type="Pfam" id="PF01094">
    <property type="entry name" value="ANF_receptor"/>
    <property type="match status" value="1"/>
</dbReference>
<dbReference type="InterPro" id="IPR050401">
    <property type="entry name" value="Cyclic_nucleotide_synthase"/>
</dbReference>
<dbReference type="InterPro" id="IPR001828">
    <property type="entry name" value="ANF_lig-bd_rcpt"/>
</dbReference>
<dbReference type="InterPro" id="IPR018297">
    <property type="entry name" value="A/G_cyclase_CS"/>
</dbReference>
<evidence type="ECO:0000256" key="14">
    <source>
        <dbReference type="RuleBase" id="RU000405"/>
    </source>
</evidence>
<dbReference type="CDD" id="cd14042">
    <property type="entry name" value="PK_GC-A_B"/>
    <property type="match status" value="1"/>
</dbReference>
<keyword evidence="11" id="KW-0325">Glycoprotein</keyword>
<dbReference type="InterPro" id="IPR028082">
    <property type="entry name" value="Peripla_BP_I"/>
</dbReference>
<reference evidence="20" key="1">
    <citation type="submission" date="2007-04" db="EMBL/GenBank/DDBJ databases">
        <title>Annotation of Pediculus humanus corporis strain USDA.</title>
        <authorList>
            <person name="Kirkness E."/>
            <person name="Hannick L."/>
            <person name="Hass B."/>
            <person name="Bruggner R."/>
            <person name="Lawson D."/>
            <person name="Bidwell S."/>
            <person name="Joardar V."/>
            <person name="Caler E."/>
            <person name="Walenz B."/>
            <person name="Inman J."/>
            <person name="Schobel S."/>
            <person name="Galinsky K."/>
            <person name="Amedeo P."/>
            <person name="Strausberg R."/>
        </authorList>
    </citation>
    <scope>NUCLEOTIDE SEQUENCE</scope>
    <source>
        <strain evidence="20">USDA</strain>
    </source>
</reference>
<dbReference type="CTD" id="8238092"/>
<dbReference type="KEGG" id="phu:Phum_PHUM100000"/>
<dbReference type="STRING" id="121224.E0VCX8"/>
<dbReference type="PROSITE" id="PS00452">
    <property type="entry name" value="GUANYLATE_CYCLASE_1"/>
    <property type="match status" value="1"/>
</dbReference>
<evidence type="ECO:0000256" key="9">
    <source>
        <dbReference type="ARBA" id="ARBA00023136"/>
    </source>
</evidence>
<dbReference type="GO" id="GO:0004016">
    <property type="term" value="F:adenylate cyclase activity"/>
    <property type="evidence" value="ECO:0007669"/>
    <property type="project" value="TreeGrafter"/>
</dbReference>
<keyword evidence="22" id="KW-1185">Reference proteome</keyword>
<dbReference type="CDD" id="cd06370">
    <property type="entry name" value="PBP1_SAP_GC-like"/>
    <property type="match status" value="1"/>
</dbReference>
<dbReference type="PRINTS" id="PR00255">
    <property type="entry name" value="NATPEPTIDER"/>
</dbReference>
<dbReference type="EMBL" id="DS235068">
    <property type="protein sequence ID" value="EEB11234.1"/>
    <property type="molecule type" value="Genomic_DNA"/>
</dbReference>
<keyword evidence="4" id="KW-0812">Transmembrane</keyword>
<accession>E0VCX8</accession>
<dbReference type="Proteomes" id="UP000009046">
    <property type="component" value="Unassembled WGS sequence"/>
</dbReference>
<dbReference type="GO" id="GO:0001653">
    <property type="term" value="F:peptide receptor activity"/>
    <property type="evidence" value="ECO:0007669"/>
    <property type="project" value="TreeGrafter"/>
</dbReference>
<dbReference type="PROSITE" id="PS50011">
    <property type="entry name" value="PROTEIN_KINASE_DOM"/>
    <property type="match status" value="1"/>
</dbReference>
<evidence type="ECO:0000256" key="8">
    <source>
        <dbReference type="ARBA" id="ARBA00023134"/>
    </source>
</evidence>
<dbReference type="InterPro" id="IPR011009">
    <property type="entry name" value="Kinase-like_dom_sf"/>
</dbReference>
<dbReference type="GO" id="GO:0007168">
    <property type="term" value="P:receptor guanylyl cyclase signaling pathway"/>
    <property type="evidence" value="ECO:0007669"/>
    <property type="project" value="TreeGrafter"/>
</dbReference>
<dbReference type="FunFam" id="1.10.510.10:FF:000420">
    <property type="entry name" value="Guanylate cyclase"/>
    <property type="match status" value="1"/>
</dbReference>
<evidence type="ECO:0000313" key="21">
    <source>
        <dbReference type="EnsemblMetazoa" id="PHUM100000-PA"/>
    </source>
</evidence>
<protein>
    <recommendedName>
        <fullName evidence="3 15">Guanylate cyclase</fullName>
        <ecNumber evidence="3 15">4.6.1.2</ecNumber>
    </recommendedName>
</protein>
<evidence type="ECO:0000256" key="15">
    <source>
        <dbReference type="RuleBase" id="RU003431"/>
    </source>
</evidence>
<dbReference type="CDD" id="cd07302">
    <property type="entry name" value="CHD"/>
    <property type="match status" value="1"/>
</dbReference>
<dbReference type="Gene3D" id="1.10.510.10">
    <property type="entry name" value="Transferase(Phosphotransferase) domain 1"/>
    <property type="match status" value="1"/>
</dbReference>
<keyword evidence="8" id="KW-0342">GTP-binding</keyword>
<name>E0VCX8_PEDHC</name>
<dbReference type="EC" id="4.6.1.2" evidence="3 15"/>
<evidence type="ECO:0000313" key="22">
    <source>
        <dbReference type="Proteomes" id="UP000009046"/>
    </source>
</evidence>
<evidence type="ECO:0000256" key="16">
    <source>
        <dbReference type="SAM" id="MobiDB-lite"/>
    </source>
</evidence>
<evidence type="ECO:0000256" key="4">
    <source>
        <dbReference type="ARBA" id="ARBA00022692"/>
    </source>
</evidence>
<keyword evidence="6" id="KW-0547">Nucleotide-binding</keyword>
<sequence length="1153" mass="131043">MWIICLSIASVISLSSTEEYVLGYLTGSQRKPGDLEYSRPGLRISGAISYAVDKINEEFIEKGSNRRLSFIVAETYGDEEISIDQTAKLWRANVSAYIGPQETCVHEGRMAASFNLPMISYFCADQETSNKKYFRTFARTRPPDTQISKSLAALLLAYNWRKVIFLYLDSENDMFRKVAVTIIKTLKTAKITILQTKSWYFPYQFPYSENPFHRLVEDTHQDARIYVILGSHDEHLGLLKAMEERKLLTGGKYFVVGVELEQYDDKDPGRYMRGLLRDDIDPVVVKAFASYFGIVPTSPINMHDISVKVNEYMEKPPFNFSNPFFQLGITKVVSTEAGYLYDAVHLYAKALNHVIEKGEDPLNGTAIIEAIKGTHYQSAMGYMVYIDENGDAEGNYTLLARKPHHELPQSYGLYPVGLFTREKNNSKLPTLVETSTIHWIGKYPPVAEPVCGFRGKKCVTRTSQIMGAVSGSIFLVLVIAGLIFYRNWKYEQELDSLLWKVDFKDIQINEDDVTNVLGAKITRATHPLVRTSQVSLSSNPDADFRYSAIFTTICRYRGRLLALKRVKKKSIDMTRSMKKELKMMRDLRHENLNPFIGACTDAPNICIITEYCSRGSLRDILENEDVKLDNMFVASLVGDIIRGMIYLHDSPVKYHGKLKTSNCLVDSRWVVKLSDFGLREFKKDSEEEEEDGNSTPKLEACLYKSPEILRLENLNGEEELGSQKGDVYSFSIILHELHSRQGPFGNCGLTHAQILQKVINRDPLQPPFRPPLEALENSFDFVRDCLKECWAEDPEMRPDFKAIRTKLRPMRKGMKPNIFDNMMAMMEKYANNLEALVDDRTDQLMEEKKKTEALLYEMLPRTVAEQLKRGNKVEAENFDSVTIYFSDIVGFTAMSAESTPLQVVDFLNDLYTCFDSTIENYDVYKVETIGDAYMVVSGLPIRNGDQHAGEIATMSLHLLEAVEKFQIKHRPNEGVKLRIGIHSGPVCAGVVGLKMPRYCLFGDTVNTASRMESTGNQGRIHCSLETKLLLEKLGGYNLTERGVVPMKGKGNQFTYWLKGENAEARAKRSEERSARRAILAGSKNKNKTIQQTNPNIPRSSLKSKHKQNDVTKNNPISRCSSLDYPKKLRFARFDGEESSLENKSEERVHHVRA</sequence>
<comment type="similarity">
    <text evidence="14">Belongs to the adenylyl cyclase class-4/guanylyl cyclase family.</text>
</comment>
<dbReference type="InterPro" id="IPR011645">
    <property type="entry name" value="HNOB_dom_associated"/>
</dbReference>
<gene>
    <name evidence="21" type="primary">8238092</name>
    <name evidence="20" type="ORF">Phum_PHUM100000</name>
</gene>
<feature type="domain" description="Guanylate cyclase" evidence="19">
    <location>
        <begin position="882"/>
        <end position="1012"/>
    </location>
</feature>
<dbReference type="SUPFAM" id="SSF53822">
    <property type="entry name" value="Periplasmic binding protein-like I"/>
    <property type="match status" value="1"/>
</dbReference>
<dbReference type="InterPro" id="IPR001054">
    <property type="entry name" value="A/G_cyclase"/>
</dbReference>
<feature type="compositionally biased region" description="Polar residues" evidence="16">
    <location>
        <begin position="1087"/>
        <end position="1100"/>
    </location>
</feature>
<evidence type="ECO:0000313" key="20">
    <source>
        <dbReference type="EMBL" id="EEB11234.1"/>
    </source>
</evidence>
<feature type="signal peptide" evidence="17">
    <location>
        <begin position="1"/>
        <end position="17"/>
    </location>
</feature>
<dbReference type="OMA" id="FRYSMIY"/>
<dbReference type="EMBL" id="AAZO01001197">
    <property type="status" value="NOT_ANNOTATED_CDS"/>
    <property type="molecule type" value="Genomic_DNA"/>
</dbReference>
<dbReference type="InterPro" id="IPR001245">
    <property type="entry name" value="Ser-Thr/Tyr_kinase_cat_dom"/>
</dbReference>
<dbReference type="InterPro" id="IPR000719">
    <property type="entry name" value="Prot_kinase_dom"/>
</dbReference>
<comment type="catalytic activity">
    <reaction evidence="1 15">
        <text>GTP = 3',5'-cyclic GMP + diphosphate</text>
        <dbReference type="Rhea" id="RHEA:13665"/>
        <dbReference type="ChEBI" id="CHEBI:33019"/>
        <dbReference type="ChEBI" id="CHEBI:37565"/>
        <dbReference type="ChEBI" id="CHEBI:57746"/>
        <dbReference type="EC" id="4.6.1.2"/>
    </reaction>
</comment>
<dbReference type="PROSITE" id="PS50125">
    <property type="entry name" value="GUANYLATE_CYCLASE_2"/>
    <property type="match status" value="1"/>
</dbReference>
<dbReference type="Pfam" id="PF07714">
    <property type="entry name" value="PK_Tyr_Ser-Thr"/>
    <property type="match status" value="1"/>
</dbReference>
<dbReference type="AlphaFoldDB" id="E0VCX8"/>
<keyword evidence="10 20" id="KW-0675">Receptor</keyword>
<dbReference type="InParanoid" id="E0VCX8"/>
<evidence type="ECO:0000256" key="1">
    <source>
        <dbReference type="ARBA" id="ARBA00001436"/>
    </source>
</evidence>
<dbReference type="Pfam" id="PF07701">
    <property type="entry name" value="HNOBA"/>
    <property type="match status" value="1"/>
</dbReference>
<dbReference type="GO" id="GO:0035556">
    <property type="term" value="P:intracellular signal transduction"/>
    <property type="evidence" value="ECO:0007669"/>
    <property type="project" value="InterPro"/>
</dbReference>
<dbReference type="GO" id="GO:0005525">
    <property type="term" value="F:GTP binding"/>
    <property type="evidence" value="ECO:0007669"/>
    <property type="project" value="UniProtKB-KW"/>
</dbReference>
<dbReference type="InterPro" id="IPR001170">
    <property type="entry name" value="ANPR/GUC"/>
</dbReference>
<feature type="domain" description="Protein kinase" evidence="18">
    <location>
        <begin position="511"/>
        <end position="811"/>
    </location>
</feature>
<dbReference type="Gene3D" id="3.40.50.2300">
    <property type="match status" value="2"/>
</dbReference>
<dbReference type="FunCoup" id="E0VCX8">
    <property type="interactions" value="112"/>
</dbReference>
<dbReference type="FunFam" id="3.40.50.2300:FF:000311">
    <property type="entry name" value="Guanylate cyclase"/>
    <property type="match status" value="1"/>
</dbReference>
<proteinExistence type="inferred from homology"/>
<dbReference type="eggNOG" id="KOG1023">
    <property type="taxonomic scope" value="Eukaryota"/>
</dbReference>
<evidence type="ECO:0000256" key="3">
    <source>
        <dbReference type="ARBA" id="ARBA00012202"/>
    </source>
</evidence>
<reference evidence="21" key="3">
    <citation type="submission" date="2021-02" db="UniProtKB">
        <authorList>
            <consortium name="EnsemblMetazoa"/>
        </authorList>
    </citation>
    <scope>IDENTIFICATION</scope>
    <source>
        <strain evidence="21">USDA</strain>
    </source>
</reference>
<dbReference type="GO" id="GO:0005524">
    <property type="term" value="F:ATP binding"/>
    <property type="evidence" value="ECO:0007669"/>
    <property type="project" value="InterPro"/>
</dbReference>
<dbReference type="GeneID" id="8238092"/>
<dbReference type="SMART" id="SM00220">
    <property type="entry name" value="S_TKc"/>
    <property type="match status" value="1"/>
</dbReference>
<keyword evidence="9" id="KW-0472">Membrane</keyword>
<keyword evidence="5 17" id="KW-0732">Signal</keyword>
<dbReference type="PANTHER" id="PTHR11920:SF335">
    <property type="entry name" value="GUANYLATE CYCLASE"/>
    <property type="match status" value="1"/>
</dbReference>
<dbReference type="SMART" id="SM00044">
    <property type="entry name" value="CYCc"/>
    <property type="match status" value="1"/>
</dbReference>
<keyword evidence="12 14" id="KW-0456">Lyase</keyword>
<evidence type="ECO:0000256" key="7">
    <source>
        <dbReference type="ARBA" id="ARBA00022989"/>
    </source>
</evidence>
<feature type="region of interest" description="Disordered" evidence="16">
    <location>
        <begin position="1078"/>
        <end position="1118"/>
    </location>
</feature>
<keyword evidence="13 15" id="KW-0141">cGMP biosynthesis</keyword>
<organism>
    <name type="scientific">Pediculus humanus subsp. corporis</name>
    <name type="common">Body louse</name>
    <dbReference type="NCBI Taxonomy" id="121224"/>
    <lineage>
        <taxon>Eukaryota</taxon>
        <taxon>Metazoa</taxon>
        <taxon>Ecdysozoa</taxon>
        <taxon>Arthropoda</taxon>
        <taxon>Hexapoda</taxon>
        <taxon>Insecta</taxon>
        <taxon>Pterygota</taxon>
        <taxon>Neoptera</taxon>
        <taxon>Paraneoptera</taxon>
        <taxon>Psocodea</taxon>
        <taxon>Troctomorpha</taxon>
        <taxon>Phthiraptera</taxon>
        <taxon>Anoplura</taxon>
        <taxon>Pediculidae</taxon>
        <taxon>Pediculus</taxon>
    </lineage>
</organism>
<evidence type="ECO:0000259" key="19">
    <source>
        <dbReference type="PROSITE" id="PS50125"/>
    </source>
</evidence>